<dbReference type="STRING" id="1503961.SAMN05421736_10156"/>
<dbReference type="InterPro" id="IPR011701">
    <property type="entry name" value="MFS"/>
</dbReference>
<feature type="transmembrane region" description="Helical" evidence="7">
    <location>
        <begin position="73"/>
        <end position="91"/>
    </location>
</feature>
<dbReference type="PANTHER" id="PTHR43266:SF10">
    <property type="entry name" value="BACILYSIN EXPORTER BACE-RELATED"/>
    <property type="match status" value="1"/>
</dbReference>
<evidence type="ECO:0000256" key="7">
    <source>
        <dbReference type="SAM" id="Phobius"/>
    </source>
</evidence>
<dbReference type="InterPro" id="IPR036259">
    <property type="entry name" value="MFS_trans_sf"/>
</dbReference>
<dbReference type="GO" id="GO:0005886">
    <property type="term" value="C:plasma membrane"/>
    <property type="evidence" value="ECO:0007669"/>
    <property type="project" value="UniProtKB-SubCell"/>
</dbReference>
<sequence>MKAKTLNTNAKLLLISQAFSFLGDYCVLPAVLIIATYYESYWVVSGVLVVRSIPMVFQPFLGVLVDKIDRRKIMFWTDIGRGLAFIGVLFIPLGQYPLLFLFLLFVSYGMGVFFNPARLSLMSCLGSDVKRLNVIFAKATTVCIIFGASLGAVFLYFDYLKLAVLLNALSYLLSSFLVLFMKVDSPVIESIGLKNYLLNFKKGLQEIQHNIQIRNAIFLMMLMATFCGIVYSFYPVISESFYDGEIGNFLLTIALGVGGFLGAQLVSNVGHMKKSILYFTLATLVSILVVIHSGTFLISLGTVILFYMAMEFGEVIAKTFVHEHTPADIQGRIFAISEALIGLFLALGSTLINYTSRHTLLLVIILLLAAFYIHNIYATSKVRTQPADKKALSN</sequence>
<dbReference type="InterPro" id="IPR022324">
    <property type="entry name" value="Bacilysin_exporter_BacE_put"/>
</dbReference>
<dbReference type="GO" id="GO:0022857">
    <property type="term" value="F:transmembrane transporter activity"/>
    <property type="evidence" value="ECO:0007669"/>
    <property type="project" value="InterPro"/>
</dbReference>
<evidence type="ECO:0000256" key="4">
    <source>
        <dbReference type="ARBA" id="ARBA00022692"/>
    </source>
</evidence>
<feature type="transmembrane region" description="Helical" evidence="7">
    <location>
        <begin position="329"/>
        <end position="347"/>
    </location>
</feature>
<dbReference type="AlphaFoldDB" id="A0A1H3G5R7"/>
<keyword evidence="4 7" id="KW-0812">Transmembrane</keyword>
<feature type="transmembrane region" description="Helical" evidence="7">
    <location>
        <begin position="216"/>
        <end position="234"/>
    </location>
</feature>
<keyword evidence="3" id="KW-1003">Cell membrane</keyword>
<accession>A0A1H3G5R7</accession>
<organism evidence="8 9">
    <name type="scientific">Evansella caseinilytica</name>
    <dbReference type="NCBI Taxonomy" id="1503961"/>
    <lineage>
        <taxon>Bacteria</taxon>
        <taxon>Bacillati</taxon>
        <taxon>Bacillota</taxon>
        <taxon>Bacilli</taxon>
        <taxon>Bacillales</taxon>
        <taxon>Bacillaceae</taxon>
        <taxon>Evansella</taxon>
    </lineage>
</organism>
<dbReference type="CDD" id="cd06173">
    <property type="entry name" value="MFS_MefA_like"/>
    <property type="match status" value="1"/>
</dbReference>
<keyword evidence="9" id="KW-1185">Reference proteome</keyword>
<evidence type="ECO:0000256" key="5">
    <source>
        <dbReference type="ARBA" id="ARBA00022989"/>
    </source>
</evidence>
<name>A0A1H3G5R7_9BACI</name>
<feature type="transmembrane region" description="Helical" evidence="7">
    <location>
        <begin position="278"/>
        <end position="309"/>
    </location>
</feature>
<evidence type="ECO:0000256" key="6">
    <source>
        <dbReference type="ARBA" id="ARBA00023136"/>
    </source>
</evidence>
<gene>
    <name evidence="8" type="ORF">SAMN05421736_10156</name>
</gene>
<dbReference type="PRINTS" id="PR01988">
    <property type="entry name" value="EXPORTERBACE"/>
</dbReference>
<dbReference type="SUPFAM" id="SSF103473">
    <property type="entry name" value="MFS general substrate transporter"/>
    <property type="match status" value="1"/>
</dbReference>
<dbReference type="Pfam" id="PF07690">
    <property type="entry name" value="MFS_1"/>
    <property type="match status" value="1"/>
</dbReference>
<evidence type="ECO:0000256" key="3">
    <source>
        <dbReference type="ARBA" id="ARBA00022475"/>
    </source>
</evidence>
<feature type="transmembrane region" description="Helical" evidence="7">
    <location>
        <begin position="246"/>
        <end position="266"/>
    </location>
</feature>
<evidence type="ECO:0000256" key="1">
    <source>
        <dbReference type="ARBA" id="ARBA00004651"/>
    </source>
</evidence>
<evidence type="ECO:0000256" key="2">
    <source>
        <dbReference type="ARBA" id="ARBA00022448"/>
    </source>
</evidence>
<dbReference type="Proteomes" id="UP000198935">
    <property type="component" value="Unassembled WGS sequence"/>
</dbReference>
<keyword evidence="2" id="KW-0813">Transport</keyword>
<feature type="transmembrane region" description="Helical" evidence="7">
    <location>
        <begin position="97"/>
        <end position="114"/>
    </location>
</feature>
<evidence type="ECO:0000313" key="8">
    <source>
        <dbReference type="EMBL" id="SDX97699.1"/>
    </source>
</evidence>
<protein>
    <submittedName>
        <fullName evidence="8">Major Facilitator Superfamily protein</fullName>
    </submittedName>
</protein>
<proteinExistence type="predicted"/>
<dbReference type="Gene3D" id="1.20.1250.20">
    <property type="entry name" value="MFS general substrate transporter like domains"/>
    <property type="match status" value="1"/>
</dbReference>
<keyword evidence="6 7" id="KW-0472">Membrane</keyword>
<feature type="transmembrane region" description="Helical" evidence="7">
    <location>
        <begin position="163"/>
        <end position="181"/>
    </location>
</feature>
<dbReference type="PANTHER" id="PTHR43266">
    <property type="entry name" value="MACROLIDE-EFFLUX PROTEIN"/>
    <property type="match status" value="1"/>
</dbReference>
<feature type="transmembrane region" description="Helical" evidence="7">
    <location>
        <begin position="359"/>
        <end position="377"/>
    </location>
</feature>
<keyword evidence="5 7" id="KW-1133">Transmembrane helix</keyword>
<reference evidence="9" key="1">
    <citation type="submission" date="2016-10" db="EMBL/GenBank/DDBJ databases">
        <authorList>
            <person name="Varghese N."/>
            <person name="Submissions S."/>
        </authorList>
    </citation>
    <scope>NUCLEOTIDE SEQUENCE [LARGE SCALE GENOMIC DNA]</scope>
    <source>
        <strain evidence="9">SP</strain>
    </source>
</reference>
<comment type="subcellular location">
    <subcellularLocation>
        <location evidence="1">Cell membrane</location>
        <topology evidence="1">Multi-pass membrane protein</topology>
    </subcellularLocation>
</comment>
<dbReference type="OrthoDB" id="9775268at2"/>
<feature type="transmembrane region" description="Helical" evidence="7">
    <location>
        <begin position="41"/>
        <end position="61"/>
    </location>
</feature>
<feature type="transmembrane region" description="Helical" evidence="7">
    <location>
        <begin position="12"/>
        <end position="35"/>
    </location>
</feature>
<evidence type="ECO:0000313" key="9">
    <source>
        <dbReference type="Proteomes" id="UP000198935"/>
    </source>
</evidence>
<feature type="transmembrane region" description="Helical" evidence="7">
    <location>
        <begin position="135"/>
        <end position="157"/>
    </location>
</feature>
<dbReference type="EMBL" id="FNPI01000001">
    <property type="protein sequence ID" value="SDX97699.1"/>
    <property type="molecule type" value="Genomic_DNA"/>
</dbReference>